<comment type="caution">
    <text evidence="2">The sequence shown here is derived from an EMBL/GenBank/DDBJ whole genome shotgun (WGS) entry which is preliminary data.</text>
</comment>
<keyword evidence="2" id="KW-0489">Methyltransferase</keyword>
<keyword evidence="3" id="KW-1185">Reference proteome</keyword>
<dbReference type="SUPFAM" id="SSF53335">
    <property type="entry name" value="S-adenosyl-L-methionine-dependent methyltransferases"/>
    <property type="match status" value="1"/>
</dbReference>
<proteinExistence type="predicted"/>
<sequence length="264" mass="28531">MSAAPDEAFTDPLSAAFLTLAHGLPRQGPGSDATTRRLLAMAGPLPVRPRVLDIGCGPGRSALLLAEEAGAEVTALDLHQPFLDELDRAAADRGLDHAIRTVRASMAELPFADDGFDLVWAEGSVYRMGFDAALTSWRRLLAPGGVLVVTECEWTTASPSAEAQSFWDGLYRLRTGEENTAAAHEAGFTVTGRYPLPDDDWFDEYYTPLAERADAADLTTPSMPEAIAATRREIAMRRDHGADYQYTGYILRPHLGGESQPPTA</sequence>
<dbReference type="PANTHER" id="PTHR42912">
    <property type="entry name" value="METHYLTRANSFERASE"/>
    <property type="match status" value="1"/>
</dbReference>
<gene>
    <name evidence="2" type="ORF">ACFO4E_17540</name>
</gene>
<dbReference type="Gene3D" id="3.40.50.150">
    <property type="entry name" value="Vaccinia Virus protein VP39"/>
    <property type="match status" value="1"/>
</dbReference>
<feature type="domain" description="Methyltransferase" evidence="1">
    <location>
        <begin position="51"/>
        <end position="145"/>
    </location>
</feature>
<evidence type="ECO:0000313" key="2">
    <source>
        <dbReference type="EMBL" id="MFC4563671.1"/>
    </source>
</evidence>
<reference evidence="3" key="1">
    <citation type="journal article" date="2019" name="Int. J. Syst. Evol. Microbiol.">
        <title>The Global Catalogue of Microorganisms (GCM) 10K type strain sequencing project: providing services to taxonomists for standard genome sequencing and annotation.</title>
        <authorList>
            <consortium name="The Broad Institute Genomics Platform"/>
            <consortium name="The Broad Institute Genome Sequencing Center for Infectious Disease"/>
            <person name="Wu L."/>
            <person name="Ma J."/>
        </authorList>
    </citation>
    <scope>NUCLEOTIDE SEQUENCE [LARGE SCALE GENOMIC DNA]</scope>
    <source>
        <strain evidence="3">XZYJ18</strain>
    </source>
</reference>
<evidence type="ECO:0000259" key="1">
    <source>
        <dbReference type="Pfam" id="PF13649"/>
    </source>
</evidence>
<keyword evidence="2" id="KW-0808">Transferase</keyword>
<accession>A0ABV9DXP5</accession>
<dbReference type="GO" id="GO:0008168">
    <property type="term" value="F:methyltransferase activity"/>
    <property type="evidence" value="ECO:0007669"/>
    <property type="project" value="UniProtKB-KW"/>
</dbReference>
<evidence type="ECO:0000313" key="3">
    <source>
        <dbReference type="Proteomes" id="UP001595923"/>
    </source>
</evidence>
<protein>
    <submittedName>
        <fullName evidence="2">Methyltransferase domain-containing protein</fullName>
    </submittedName>
</protein>
<dbReference type="InterPro" id="IPR050508">
    <property type="entry name" value="Methyltransf_Superfamily"/>
</dbReference>
<dbReference type="EMBL" id="JBHSFQ010000017">
    <property type="protein sequence ID" value="MFC4563671.1"/>
    <property type="molecule type" value="Genomic_DNA"/>
</dbReference>
<dbReference type="CDD" id="cd02440">
    <property type="entry name" value="AdoMet_MTases"/>
    <property type="match status" value="1"/>
</dbReference>
<organism evidence="2 3">
    <name type="scientific">Nocardiopsis mangrovi</name>
    <dbReference type="NCBI Taxonomy" id="1179818"/>
    <lineage>
        <taxon>Bacteria</taxon>
        <taxon>Bacillati</taxon>
        <taxon>Actinomycetota</taxon>
        <taxon>Actinomycetes</taxon>
        <taxon>Streptosporangiales</taxon>
        <taxon>Nocardiopsidaceae</taxon>
        <taxon>Nocardiopsis</taxon>
    </lineage>
</organism>
<dbReference type="Pfam" id="PF13649">
    <property type="entry name" value="Methyltransf_25"/>
    <property type="match status" value="1"/>
</dbReference>
<name>A0ABV9DXP5_9ACTN</name>
<dbReference type="GO" id="GO:0032259">
    <property type="term" value="P:methylation"/>
    <property type="evidence" value="ECO:0007669"/>
    <property type="project" value="UniProtKB-KW"/>
</dbReference>
<dbReference type="InterPro" id="IPR041698">
    <property type="entry name" value="Methyltransf_25"/>
</dbReference>
<dbReference type="Proteomes" id="UP001595923">
    <property type="component" value="Unassembled WGS sequence"/>
</dbReference>
<dbReference type="RefSeq" id="WP_378576151.1">
    <property type="nucleotide sequence ID" value="NZ_JBHSFQ010000017.1"/>
</dbReference>
<dbReference type="InterPro" id="IPR029063">
    <property type="entry name" value="SAM-dependent_MTases_sf"/>
</dbReference>